<dbReference type="SUPFAM" id="SSF53474">
    <property type="entry name" value="alpha/beta-Hydrolases"/>
    <property type="match status" value="1"/>
</dbReference>
<dbReference type="GO" id="GO:0016787">
    <property type="term" value="F:hydrolase activity"/>
    <property type="evidence" value="ECO:0007669"/>
    <property type="project" value="UniProtKB-KW"/>
</dbReference>
<organism evidence="4 5">
    <name type="scientific">Thiothrix eikelboomii</name>
    <dbReference type="NCBI Taxonomy" id="92487"/>
    <lineage>
        <taxon>Bacteria</taxon>
        <taxon>Pseudomonadati</taxon>
        <taxon>Pseudomonadota</taxon>
        <taxon>Gammaproteobacteria</taxon>
        <taxon>Thiotrichales</taxon>
        <taxon>Thiotrichaceae</taxon>
        <taxon>Thiothrix</taxon>
    </lineage>
</organism>
<evidence type="ECO:0000259" key="3">
    <source>
        <dbReference type="Pfam" id="PF12262"/>
    </source>
</evidence>
<feature type="signal peptide" evidence="2">
    <location>
        <begin position="1"/>
        <end position="24"/>
    </location>
</feature>
<dbReference type="RefSeq" id="WP_078923019.1">
    <property type="nucleotide sequence ID" value="NZ_FUYB01000013.1"/>
</dbReference>
<dbReference type="EMBL" id="FUYB01000013">
    <property type="protein sequence ID" value="SKA84962.1"/>
    <property type="molecule type" value="Genomic_DNA"/>
</dbReference>
<name>A0A1T4X5U7_9GAMM</name>
<evidence type="ECO:0000256" key="1">
    <source>
        <dbReference type="ARBA" id="ARBA00022729"/>
    </source>
</evidence>
<sequence length="670" mass="69500">MMKPTTIALCLAVALGLPAYTVQAYDFDASETDAQNNYSPALAPLFDPANGIIPSTNDLLFRGSTDGTLNIPTTNLPAAQLPLYEALNSLDGFGLTAPITANFSNVMDASSVKIGSSVYVYAVKKDASTGAVLSIESELTAAEVFATTTADGKTLVLLPLKPLKESTSYMVVLTNSIKDKAGKTASSSSTYLLAKATQSLANTPYAALESLRQLIGTQEAAAVGKGVAKARIILSWTFTTQSVSPVLQAVTAQAKAGKMIMSPALGTTQTFSTALRGKANVHAGTLTVPYYLNAKAPLTSYWQGAGASHLTRFNPTPKVKSKQTIPVLMTVPNANSLAGATPPATGWPVIIFQHGITRSRLDMLAIADSLADAGFVVVAIDLPLHGITDTTNPLKADLNPISSQDVERTFNLDLRNNSTGAGGADGLIDSSGSYFINLTSLRTSRDNIRQGMSDLMVLRKSLAGLQAASPIPLDTAKLGFVGISLGAMTGIGYLSQEATSTPASLAVPGGGIARLLDGSETFGPAIQQGLAASGIVKGTAAYDTFMGVAQWVSDPADPIVLGKQAADKHPIHMMEVVGQNGVGSDKVIPNRVTGAPLSGTEPLISIMGLKSITQTGTPDGVVRFTEGVHGSLLTPDSSLAATTEMQSSTAVFQVKRGTTIPVFNPAVVQQ</sequence>
<accession>A0A1T4X5U7</accession>
<dbReference type="InterPro" id="IPR029058">
    <property type="entry name" value="AB_hydrolase_fold"/>
</dbReference>
<dbReference type="AlphaFoldDB" id="A0A1T4X5U7"/>
<dbReference type="OrthoDB" id="5477453at2"/>
<evidence type="ECO:0000313" key="5">
    <source>
        <dbReference type="Proteomes" id="UP000190460"/>
    </source>
</evidence>
<feature type="chain" id="PRO_5012910906" evidence="2">
    <location>
        <begin position="25"/>
        <end position="670"/>
    </location>
</feature>
<dbReference type="Gene3D" id="2.60.40.1220">
    <property type="match status" value="1"/>
</dbReference>
<gene>
    <name evidence="4" type="ORF">SAMN02745130_02559</name>
</gene>
<dbReference type="InterPro" id="IPR014755">
    <property type="entry name" value="Cu-Rt/internalin_Ig-like"/>
</dbReference>
<dbReference type="InterPro" id="IPR025920">
    <property type="entry name" value="Lipase_bact_N"/>
</dbReference>
<proteinExistence type="predicted"/>
<dbReference type="Pfam" id="PF12262">
    <property type="entry name" value="Lipase_bact_N"/>
    <property type="match status" value="1"/>
</dbReference>
<dbReference type="STRING" id="92487.SAMN02745130_02559"/>
<keyword evidence="1 2" id="KW-0732">Signal</keyword>
<evidence type="ECO:0000313" key="4">
    <source>
        <dbReference type="EMBL" id="SKA84962.1"/>
    </source>
</evidence>
<feature type="domain" description="Bacterial virulence factor lipase N-terminal" evidence="3">
    <location>
        <begin position="62"/>
        <end position="252"/>
    </location>
</feature>
<reference evidence="4 5" key="1">
    <citation type="submission" date="2017-02" db="EMBL/GenBank/DDBJ databases">
        <authorList>
            <person name="Peterson S.W."/>
        </authorList>
    </citation>
    <scope>NUCLEOTIDE SEQUENCE [LARGE SCALE GENOMIC DNA]</scope>
    <source>
        <strain evidence="4 5">ATCC 49788</strain>
    </source>
</reference>
<keyword evidence="4" id="KW-0378">Hydrolase</keyword>
<keyword evidence="5" id="KW-1185">Reference proteome</keyword>
<evidence type="ECO:0000256" key="2">
    <source>
        <dbReference type="SAM" id="SignalP"/>
    </source>
</evidence>
<dbReference type="Gene3D" id="3.40.50.1820">
    <property type="entry name" value="alpha/beta hydrolase"/>
    <property type="match status" value="1"/>
</dbReference>
<dbReference type="Proteomes" id="UP000190460">
    <property type="component" value="Unassembled WGS sequence"/>
</dbReference>
<protein>
    <submittedName>
        <fullName evidence="4">Alpha/beta hydrolase family protein</fullName>
    </submittedName>
</protein>